<protein>
    <submittedName>
        <fullName evidence="2">Uncharacterized protein</fullName>
    </submittedName>
</protein>
<dbReference type="EMBL" id="ML119662">
    <property type="protein sequence ID" value="RPA83840.1"/>
    <property type="molecule type" value="Genomic_DNA"/>
</dbReference>
<reference evidence="2 3" key="1">
    <citation type="journal article" date="2018" name="Nat. Ecol. Evol.">
        <title>Pezizomycetes genomes reveal the molecular basis of ectomycorrhizal truffle lifestyle.</title>
        <authorList>
            <person name="Murat C."/>
            <person name="Payen T."/>
            <person name="Noel B."/>
            <person name="Kuo A."/>
            <person name="Morin E."/>
            <person name="Chen J."/>
            <person name="Kohler A."/>
            <person name="Krizsan K."/>
            <person name="Balestrini R."/>
            <person name="Da Silva C."/>
            <person name="Montanini B."/>
            <person name="Hainaut M."/>
            <person name="Levati E."/>
            <person name="Barry K.W."/>
            <person name="Belfiori B."/>
            <person name="Cichocki N."/>
            <person name="Clum A."/>
            <person name="Dockter R.B."/>
            <person name="Fauchery L."/>
            <person name="Guy J."/>
            <person name="Iotti M."/>
            <person name="Le Tacon F."/>
            <person name="Lindquist E.A."/>
            <person name="Lipzen A."/>
            <person name="Malagnac F."/>
            <person name="Mello A."/>
            <person name="Molinier V."/>
            <person name="Miyauchi S."/>
            <person name="Poulain J."/>
            <person name="Riccioni C."/>
            <person name="Rubini A."/>
            <person name="Sitrit Y."/>
            <person name="Splivallo R."/>
            <person name="Traeger S."/>
            <person name="Wang M."/>
            <person name="Zifcakova L."/>
            <person name="Wipf D."/>
            <person name="Zambonelli A."/>
            <person name="Paolocci F."/>
            <person name="Nowrousian M."/>
            <person name="Ottonello S."/>
            <person name="Baldrian P."/>
            <person name="Spatafora J.W."/>
            <person name="Henrissat B."/>
            <person name="Nagy L.G."/>
            <person name="Aury J.M."/>
            <person name="Wincker P."/>
            <person name="Grigoriev I.V."/>
            <person name="Bonfante P."/>
            <person name="Martin F.M."/>
        </authorList>
    </citation>
    <scope>NUCLEOTIDE SEQUENCE [LARGE SCALE GENOMIC DNA]</scope>
    <source>
        <strain evidence="2 3">RN42</strain>
    </source>
</reference>
<gene>
    <name evidence="2" type="ORF">BJ508DRAFT_51606</name>
</gene>
<feature type="transmembrane region" description="Helical" evidence="1">
    <location>
        <begin position="12"/>
        <end position="36"/>
    </location>
</feature>
<accession>A0A3N4II59</accession>
<keyword evidence="1" id="KW-0812">Transmembrane</keyword>
<name>A0A3N4II59_ASCIM</name>
<keyword evidence="1" id="KW-1133">Transmembrane helix</keyword>
<keyword evidence="3" id="KW-1185">Reference proteome</keyword>
<evidence type="ECO:0000313" key="2">
    <source>
        <dbReference type="EMBL" id="RPA83840.1"/>
    </source>
</evidence>
<proteinExistence type="predicted"/>
<dbReference type="Proteomes" id="UP000275078">
    <property type="component" value="Unassembled WGS sequence"/>
</dbReference>
<evidence type="ECO:0000256" key="1">
    <source>
        <dbReference type="SAM" id="Phobius"/>
    </source>
</evidence>
<dbReference type="AlphaFoldDB" id="A0A3N4II59"/>
<organism evidence="2 3">
    <name type="scientific">Ascobolus immersus RN42</name>
    <dbReference type="NCBI Taxonomy" id="1160509"/>
    <lineage>
        <taxon>Eukaryota</taxon>
        <taxon>Fungi</taxon>
        <taxon>Dikarya</taxon>
        <taxon>Ascomycota</taxon>
        <taxon>Pezizomycotina</taxon>
        <taxon>Pezizomycetes</taxon>
        <taxon>Pezizales</taxon>
        <taxon>Ascobolaceae</taxon>
        <taxon>Ascobolus</taxon>
    </lineage>
</organism>
<evidence type="ECO:0000313" key="3">
    <source>
        <dbReference type="Proteomes" id="UP000275078"/>
    </source>
</evidence>
<keyword evidence="1" id="KW-0472">Membrane</keyword>
<sequence length="75" mass="8149">MDLIFVLSLQHSTALFCLCFMFNISACIALGGGLLYGQGALYFRRAVALPSLPYGVVRGSCSLRDRCSIWGKSLV</sequence>